<comment type="caution">
    <text evidence="1">The sequence shown here is derived from an EMBL/GenBank/DDBJ whole genome shotgun (WGS) entry which is preliminary data.</text>
</comment>
<reference evidence="1 2" key="1">
    <citation type="submission" date="2020-09" db="EMBL/GenBank/DDBJ databases">
        <title>De no assembly of potato wild relative species, Solanum commersonii.</title>
        <authorList>
            <person name="Cho K."/>
        </authorList>
    </citation>
    <scope>NUCLEOTIDE SEQUENCE [LARGE SCALE GENOMIC DNA]</scope>
    <source>
        <strain evidence="1">LZ3.2</strain>
        <tissue evidence="1">Leaf</tissue>
    </source>
</reference>
<organism evidence="1 2">
    <name type="scientific">Solanum commersonii</name>
    <name type="common">Commerson's wild potato</name>
    <name type="synonym">Commerson's nightshade</name>
    <dbReference type="NCBI Taxonomy" id="4109"/>
    <lineage>
        <taxon>Eukaryota</taxon>
        <taxon>Viridiplantae</taxon>
        <taxon>Streptophyta</taxon>
        <taxon>Embryophyta</taxon>
        <taxon>Tracheophyta</taxon>
        <taxon>Spermatophyta</taxon>
        <taxon>Magnoliopsida</taxon>
        <taxon>eudicotyledons</taxon>
        <taxon>Gunneridae</taxon>
        <taxon>Pentapetalae</taxon>
        <taxon>asterids</taxon>
        <taxon>lamiids</taxon>
        <taxon>Solanales</taxon>
        <taxon>Solanaceae</taxon>
        <taxon>Solanoideae</taxon>
        <taxon>Solaneae</taxon>
        <taxon>Solanum</taxon>
    </lineage>
</organism>
<dbReference type="EMBL" id="JACXVP010000011">
    <property type="protein sequence ID" value="KAG5575230.1"/>
    <property type="molecule type" value="Genomic_DNA"/>
</dbReference>
<sequence>MTSVMDKIKVVRLRWFGHVKRRCIDALVMRCKSLVIKCTMRDKNMPKKYQGEVIRQNMTQINVTKDPSSRKIWRTRIRLSQ</sequence>
<evidence type="ECO:0000313" key="1">
    <source>
        <dbReference type="EMBL" id="KAG5575230.1"/>
    </source>
</evidence>
<gene>
    <name evidence="1" type="ORF">H5410_055364</name>
</gene>
<dbReference type="AlphaFoldDB" id="A0A9J5WK32"/>
<accession>A0A9J5WK32</accession>
<dbReference type="PANTHER" id="PTHR46238:SF8">
    <property type="entry name" value="ENDONUCLEASE_EXONUCLEASE_PHOSPHATASE DOMAIN-CONTAINING PROTEIN"/>
    <property type="match status" value="1"/>
</dbReference>
<proteinExistence type="predicted"/>
<protein>
    <submittedName>
        <fullName evidence="1">Uncharacterized protein</fullName>
    </submittedName>
</protein>
<keyword evidence="2" id="KW-1185">Reference proteome</keyword>
<dbReference type="PANTHER" id="PTHR46238">
    <property type="entry name" value="REVERSE TRANSCRIPTASE DOMAIN-CONTAINING PROTEIN"/>
    <property type="match status" value="1"/>
</dbReference>
<evidence type="ECO:0000313" key="2">
    <source>
        <dbReference type="Proteomes" id="UP000824120"/>
    </source>
</evidence>
<dbReference type="Proteomes" id="UP000824120">
    <property type="component" value="Chromosome 11"/>
</dbReference>
<name>A0A9J5WK32_SOLCO</name>